<sequence>MKNELLDIFDEEGVWIGTESRSEVHRLGLWHRTFHCWIYRREQDAIYLLFQKRHAQKDTWPEKLDITSAGHLLAGEQPEEGVRELEEELGMTVPIERLQSIGVIPDVLHEPGIHDKEWCHVYACESAQPLSAYKLQQDEVIGLLWIGLNDVKRLAAGEVAEVEANGFVRDADGRETAGCQRVAWDDLVPHEPHYYEAVFRAIEGFAASPR</sequence>
<dbReference type="CDD" id="cd04692">
    <property type="entry name" value="NUDIX_Hydrolase"/>
    <property type="match status" value="1"/>
</dbReference>
<dbReference type="PROSITE" id="PS51462">
    <property type="entry name" value="NUDIX"/>
    <property type="match status" value="1"/>
</dbReference>
<feature type="domain" description="Nudix hydrolase" evidence="1">
    <location>
        <begin position="29"/>
        <end position="167"/>
    </location>
</feature>
<evidence type="ECO:0000313" key="3">
    <source>
        <dbReference type="Proteomes" id="UP001056500"/>
    </source>
</evidence>
<dbReference type="SUPFAM" id="SSF55811">
    <property type="entry name" value="Nudix"/>
    <property type="match status" value="1"/>
</dbReference>
<reference evidence="2" key="1">
    <citation type="submission" date="2022-06" db="EMBL/GenBank/DDBJ databases">
        <title>Genome sequencing of Brevibacillus sp. BB3-R1.</title>
        <authorList>
            <person name="Heo J."/>
            <person name="Lee D."/>
            <person name="Won M."/>
            <person name="Han B.-H."/>
            <person name="Hong S.-B."/>
            <person name="Kwon S.-W."/>
        </authorList>
    </citation>
    <scope>NUCLEOTIDE SEQUENCE</scope>
    <source>
        <strain evidence="2">BB3-R1</strain>
    </source>
</reference>
<gene>
    <name evidence="2" type="ORF">NDK47_19485</name>
</gene>
<evidence type="ECO:0000259" key="1">
    <source>
        <dbReference type="PROSITE" id="PS51462"/>
    </source>
</evidence>
<evidence type="ECO:0000313" key="2">
    <source>
        <dbReference type="EMBL" id="USG64322.1"/>
    </source>
</evidence>
<organism evidence="2 3">
    <name type="scientific">Brevibacillus ruminantium</name>
    <dbReference type="NCBI Taxonomy" id="2950604"/>
    <lineage>
        <taxon>Bacteria</taxon>
        <taxon>Bacillati</taxon>
        <taxon>Bacillota</taxon>
        <taxon>Bacilli</taxon>
        <taxon>Bacillales</taxon>
        <taxon>Paenibacillaceae</taxon>
        <taxon>Brevibacillus</taxon>
    </lineage>
</organism>
<dbReference type="InterPro" id="IPR000086">
    <property type="entry name" value="NUDIX_hydrolase_dom"/>
</dbReference>
<keyword evidence="3" id="KW-1185">Reference proteome</keyword>
<proteinExistence type="predicted"/>
<dbReference type="EMBL" id="CP098755">
    <property type="protein sequence ID" value="USG64322.1"/>
    <property type="molecule type" value="Genomic_DNA"/>
</dbReference>
<dbReference type="RefSeq" id="WP_251871436.1">
    <property type="nucleotide sequence ID" value="NZ_CP098755.1"/>
</dbReference>
<dbReference type="Proteomes" id="UP001056500">
    <property type="component" value="Chromosome"/>
</dbReference>
<accession>A0ABY4WEE3</accession>
<dbReference type="Gene3D" id="3.90.79.10">
    <property type="entry name" value="Nucleoside Triphosphate Pyrophosphohydrolase"/>
    <property type="match status" value="1"/>
</dbReference>
<dbReference type="Pfam" id="PF00293">
    <property type="entry name" value="NUDIX"/>
    <property type="match status" value="1"/>
</dbReference>
<protein>
    <submittedName>
        <fullName evidence="2">NUDIX domain-containing protein</fullName>
    </submittedName>
</protein>
<dbReference type="PANTHER" id="PTHR10885:SF0">
    <property type="entry name" value="ISOPENTENYL-DIPHOSPHATE DELTA-ISOMERASE"/>
    <property type="match status" value="1"/>
</dbReference>
<name>A0ABY4WEE3_9BACL</name>
<dbReference type="PANTHER" id="PTHR10885">
    <property type="entry name" value="ISOPENTENYL-DIPHOSPHATE DELTA-ISOMERASE"/>
    <property type="match status" value="1"/>
</dbReference>
<dbReference type="InterPro" id="IPR015797">
    <property type="entry name" value="NUDIX_hydrolase-like_dom_sf"/>
</dbReference>